<evidence type="ECO:0000313" key="3">
    <source>
        <dbReference type="Proteomes" id="UP000664534"/>
    </source>
</evidence>
<sequence>MLPGALQTRLQPLALVRRSLSGYTIRSRRRVTSLVVLRSESDDTSVVRNDSGVTSSCLPNSTEVQGVCWKSARHGSNTLQTSLAESQTSDPQSQAFSRQLYLDAMAYLIQGLPSDLTDEETHHLKTALPTPLKHPAASKPARPKKRDPSLLHRSLASTIIAICLLLRLALPYIKLFIATAYDYDRAHRIRERVFAISVTAAESFGKRGMALASTALTNEVVLGAVTYWVDGIRGGLNEGFGEGLKVIEGQNEP</sequence>
<organism evidence="2 3">
    <name type="scientific">Imshaugia aleurites</name>
    <dbReference type="NCBI Taxonomy" id="172621"/>
    <lineage>
        <taxon>Eukaryota</taxon>
        <taxon>Fungi</taxon>
        <taxon>Dikarya</taxon>
        <taxon>Ascomycota</taxon>
        <taxon>Pezizomycotina</taxon>
        <taxon>Lecanoromycetes</taxon>
        <taxon>OSLEUM clade</taxon>
        <taxon>Lecanoromycetidae</taxon>
        <taxon>Lecanorales</taxon>
        <taxon>Lecanorineae</taxon>
        <taxon>Parmeliaceae</taxon>
        <taxon>Imshaugia</taxon>
    </lineage>
</organism>
<accession>A0A8H3J3N3</accession>
<gene>
    <name evidence="2" type="ORF">IMSHALPRED_001765</name>
</gene>
<dbReference type="OrthoDB" id="190201at2759"/>
<proteinExistence type="predicted"/>
<comment type="caution">
    <text evidence="2">The sequence shown here is derived from an EMBL/GenBank/DDBJ whole genome shotgun (WGS) entry which is preliminary data.</text>
</comment>
<dbReference type="EMBL" id="CAJPDT010000127">
    <property type="protein sequence ID" value="CAF9940135.1"/>
    <property type="molecule type" value="Genomic_DNA"/>
</dbReference>
<keyword evidence="3" id="KW-1185">Reference proteome</keyword>
<protein>
    <submittedName>
        <fullName evidence="2">Uncharacterized protein</fullName>
    </submittedName>
</protein>
<dbReference type="AlphaFoldDB" id="A0A8H3J3N3"/>
<evidence type="ECO:0000256" key="1">
    <source>
        <dbReference type="SAM" id="MobiDB-lite"/>
    </source>
</evidence>
<evidence type="ECO:0000313" key="2">
    <source>
        <dbReference type="EMBL" id="CAF9940135.1"/>
    </source>
</evidence>
<reference evidence="2" key="1">
    <citation type="submission" date="2021-03" db="EMBL/GenBank/DDBJ databases">
        <authorList>
            <person name="Tagirdzhanova G."/>
        </authorList>
    </citation>
    <scope>NUCLEOTIDE SEQUENCE</scope>
</reference>
<dbReference type="Proteomes" id="UP000664534">
    <property type="component" value="Unassembled WGS sequence"/>
</dbReference>
<feature type="region of interest" description="Disordered" evidence="1">
    <location>
        <begin position="120"/>
        <end position="148"/>
    </location>
</feature>
<name>A0A8H3J3N3_9LECA</name>